<comment type="caution">
    <text evidence="15">The sequence shown here is derived from an EMBL/GenBank/DDBJ whole genome shotgun (WGS) entry which is preliminary data.</text>
</comment>
<accession>A0AAD9WIA9</accession>
<name>A0AAD9WIA9_EUCGR</name>
<evidence type="ECO:0000256" key="8">
    <source>
        <dbReference type="ARBA" id="ARBA00022833"/>
    </source>
</evidence>
<keyword evidence="12" id="KW-0539">Nucleus</keyword>
<proteinExistence type="inferred from homology"/>
<evidence type="ECO:0000256" key="1">
    <source>
        <dbReference type="ARBA" id="ARBA00001947"/>
    </source>
</evidence>
<evidence type="ECO:0000256" key="2">
    <source>
        <dbReference type="ARBA" id="ARBA00004123"/>
    </source>
</evidence>
<keyword evidence="6" id="KW-0479">Metal-binding</keyword>
<keyword evidence="7" id="KW-0378">Hydrolase</keyword>
<reference evidence="15 16" key="1">
    <citation type="journal article" date="2014" name="Nature">
        <title>The genome of Eucalyptus grandis.</title>
        <authorList>
            <person name="Myburg A.A."/>
            <person name="Grattapaglia D."/>
            <person name="Tuskan G.A."/>
            <person name="Hellsten U."/>
            <person name="Hayes R.D."/>
            <person name="Grimwood J."/>
            <person name="Jenkins J."/>
            <person name="Lindquist E."/>
            <person name="Tice H."/>
            <person name="Bauer D."/>
            <person name="Goodstein D.M."/>
            <person name="Dubchak I."/>
            <person name="Poliakov A."/>
            <person name="Mizrachi E."/>
            <person name="Kullan A.R."/>
            <person name="Hussey S.G."/>
            <person name="Pinard D."/>
            <person name="van der Merwe K."/>
            <person name="Singh P."/>
            <person name="van Jaarsveld I."/>
            <person name="Silva-Junior O.B."/>
            <person name="Togawa R.C."/>
            <person name="Pappas M.R."/>
            <person name="Faria D.A."/>
            <person name="Sansaloni C.P."/>
            <person name="Petroli C.D."/>
            <person name="Yang X."/>
            <person name="Ranjan P."/>
            <person name="Tschaplinski T.J."/>
            <person name="Ye C.Y."/>
            <person name="Li T."/>
            <person name="Sterck L."/>
            <person name="Vanneste K."/>
            <person name="Murat F."/>
            <person name="Soler M."/>
            <person name="Clemente H.S."/>
            <person name="Saidi N."/>
            <person name="Cassan-Wang H."/>
            <person name="Dunand C."/>
            <person name="Hefer C.A."/>
            <person name="Bornberg-Bauer E."/>
            <person name="Kersting A.R."/>
            <person name="Vining K."/>
            <person name="Amarasinghe V."/>
            <person name="Ranik M."/>
            <person name="Naithani S."/>
            <person name="Elser J."/>
            <person name="Boyd A.E."/>
            <person name="Liston A."/>
            <person name="Spatafora J.W."/>
            <person name="Dharmwardhana P."/>
            <person name="Raja R."/>
            <person name="Sullivan C."/>
            <person name="Romanel E."/>
            <person name="Alves-Ferreira M."/>
            <person name="Kulheim C."/>
            <person name="Foley W."/>
            <person name="Carocha V."/>
            <person name="Paiva J."/>
            <person name="Kudrna D."/>
            <person name="Brommonschenkel S.H."/>
            <person name="Pasquali G."/>
            <person name="Byrne M."/>
            <person name="Rigault P."/>
            <person name="Tibbits J."/>
            <person name="Spokevicius A."/>
            <person name="Jones R.C."/>
            <person name="Steane D.A."/>
            <person name="Vaillancourt R.E."/>
            <person name="Potts B.M."/>
            <person name="Joubert F."/>
            <person name="Barry K."/>
            <person name="Pappas G.J."/>
            <person name="Strauss S.H."/>
            <person name="Jaiswal P."/>
            <person name="Grima-Pettenati J."/>
            <person name="Salse J."/>
            <person name="Van de Peer Y."/>
            <person name="Rokhsar D.S."/>
            <person name="Schmutz J."/>
        </authorList>
    </citation>
    <scope>NUCLEOTIDE SEQUENCE [LARGE SCALE GENOMIC DNA]</scope>
    <source>
        <strain evidence="16">cv. BRASUZ1</strain>
        <tissue evidence="15">Leaf extractions</tissue>
    </source>
</reference>
<dbReference type="Gene3D" id="3.10.490.10">
    <property type="entry name" value="Gamma-glutamyl cyclotransferase-like"/>
    <property type="match status" value="1"/>
</dbReference>
<comment type="similarity">
    <text evidence="3">Belongs to the histone deacetylase family. HD type 2 subfamily.</text>
</comment>
<evidence type="ECO:0000259" key="14">
    <source>
        <dbReference type="Pfam" id="PF00850"/>
    </source>
</evidence>
<keyword evidence="10" id="KW-0805">Transcription regulation</keyword>
<protein>
    <recommendedName>
        <fullName evidence="4">histone deacetylase</fullName>
        <ecNumber evidence="4">3.5.1.98</ecNumber>
    </recommendedName>
</protein>
<dbReference type="SUPFAM" id="SSF52768">
    <property type="entry name" value="Arginase/deacetylase"/>
    <property type="match status" value="1"/>
</dbReference>
<keyword evidence="11" id="KW-0804">Transcription</keyword>
<evidence type="ECO:0000313" key="15">
    <source>
        <dbReference type="EMBL" id="KAK2632056.1"/>
    </source>
</evidence>
<dbReference type="Pfam" id="PF00850">
    <property type="entry name" value="Hist_deacetyl"/>
    <property type="match status" value="1"/>
</dbReference>
<comment type="catalytic activity">
    <reaction evidence="13">
        <text>N(6)-acetyl-L-lysyl-[histone] + H2O = L-lysyl-[histone] + acetate</text>
        <dbReference type="Rhea" id="RHEA:58196"/>
        <dbReference type="Rhea" id="RHEA-COMP:9845"/>
        <dbReference type="Rhea" id="RHEA-COMP:11338"/>
        <dbReference type="ChEBI" id="CHEBI:15377"/>
        <dbReference type="ChEBI" id="CHEBI:29969"/>
        <dbReference type="ChEBI" id="CHEBI:30089"/>
        <dbReference type="ChEBI" id="CHEBI:61930"/>
        <dbReference type="EC" id="3.5.1.98"/>
    </reaction>
    <physiologicalReaction direction="left-to-right" evidence="13">
        <dbReference type="Rhea" id="RHEA:58197"/>
    </physiologicalReaction>
</comment>
<dbReference type="GO" id="GO:0005634">
    <property type="term" value="C:nucleus"/>
    <property type="evidence" value="ECO:0007669"/>
    <property type="project" value="UniProtKB-SubCell"/>
</dbReference>
<dbReference type="EC" id="3.5.1.98" evidence="4"/>
<dbReference type="InterPro" id="IPR023696">
    <property type="entry name" value="Ureohydrolase_dom_sf"/>
</dbReference>
<dbReference type="FunFam" id="3.40.800.20:FF:000014">
    <property type="entry name" value="Histone deacetylase 15"/>
    <property type="match status" value="1"/>
</dbReference>
<dbReference type="InterPro" id="IPR037138">
    <property type="entry name" value="His_deacetylse_dom_sf"/>
</dbReference>
<evidence type="ECO:0000256" key="5">
    <source>
        <dbReference type="ARBA" id="ARBA00022491"/>
    </source>
</evidence>
<evidence type="ECO:0000256" key="12">
    <source>
        <dbReference type="ARBA" id="ARBA00023242"/>
    </source>
</evidence>
<evidence type="ECO:0000256" key="10">
    <source>
        <dbReference type="ARBA" id="ARBA00023015"/>
    </source>
</evidence>
<dbReference type="Proteomes" id="UP000030711">
    <property type="component" value="Unassembled WGS sequence"/>
</dbReference>
<comment type="subcellular location">
    <subcellularLocation>
        <location evidence="2">Nucleus</location>
    </subcellularLocation>
</comment>
<dbReference type="AlphaFoldDB" id="A0AAD9WIA9"/>
<dbReference type="PANTHER" id="PTHR10625">
    <property type="entry name" value="HISTONE DEACETYLASE HDAC1-RELATED"/>
    <property type="match status" value="1"/>
</dbReference>
<evidence type="ECO:0000256" key="11">
    <source>
        <dbReference type="ARBA" id="ARBA00023163"/>
    </source>
</evidence>
<dbReference type="GO" id="GO:0050793">
    <property type="term" value="P:regulation of developmental process"/>
    <property type="evidence" value="ECO:0007669"/>
    <property type="project" value="UniProtKB-ARBA"/>
</dbReference>
<evidence type="ECO:0000313" key="16">
    <source>
        <dbReference type="Proteomes" id="UP000030711"/>
    </source>
</evidence>
<dbReference type="GO" id="GO:0005737">
    <property type="term" value="C:cytoplasm"/>
    <property type="evidence" value="ECO:0007669"/>
    <property type="project" value="UniProtKB-ARBA"/>
</dbReference>
<gene>
    <name evidence="15" type="ORF">EUGRSUZ_L02060</name>
</gene>
<sequence length="627" mass="70074">MEAVESGSDGASRSQRRVGILYDERMCRHHTPDDEPHPENPNRIRAIWNKLQAAGITQRCEVLNAKEAEDKYILSVHGKSHVDLIRNISSKQFNSRRNRIASKFNSIYLNEGSSEAAYLAAGSVIEVAKRVAKGELDSAFAIVRPPGHHAEHDEAMGFCLYNNVAIATNFLLNEKELGINKILIVDWDVHHGNGTQKTFWKDPRVLFFSVHRHEFGSFYPASDDGDYTMIGEGPGAGYNINVPWENGRCGDADYLAVWDHILIPVAKQFNPDMILISAGFDAAVGDPLGGCRVTPYGYAMMLKKLMDFARGKIVLALEGGYNLTSISNSALACMEVLLDDKTVRQELKAFWSVLADELATKLTSQKAPIPQILISSSDSEAEDVEELLQDVIRPLSTLRVDEDHHESASVSWRSDLSKIDIWYATFGSNMWNPRFLCYIEGGQVDGMQKPCSGSMDKSPPKEILWKTFPHRLFFGRESTRTWGLGGVAFLHPESKNEDIVHMCLYKITLEQFNDVLLQENVSSYDMSSPLFDLTSLDCSKEKKSINLEAVKNGWYHNVVYLGMEQDIPILAMTCNMSDIENFKSGKVPLRAPSEDYANTLIRGLVEGGQLSEEEAMSYIKDAATKPL</sequence>
<evidence type="ECO:0000256" key="3">
    <source>
        <dbReference type="ARBA" id="ARBA00007738"/>
    </source>
</evidence>
<dbReference type="GO" id="GO:0046872">
    <property type="term" value="F:metal ion binding"/>
    <property type="evidence" value="ECO:0007669"/>
    <property type="project" value="UniProtKB-KW"/>
</dbReference>
<dbReference type="InterPro" id="IPR023801">
    <property type="entry name" value="His_deacetylse_dom"/>
</dbReference>
<evidence type="ECO:0000256" key="9">
    <source>
        <dbReference type="ARBA" id="ARBA00022853"/>
    </source>
</evidence>
<dbReference type="InterPro" id="IPR000286">
    <property type="entry name" value="HDACs"/>
</dbReference>
<feature type="domain" description="Histone deacetylase" evidence="14">
    <location>
        <begin position="37"/>
        <end position="336"/>
    </location>
</feature>
<dbReference type="EMBL" id="MU848794">
    <property type="protein sequence ID" value="KAK2632056.1"/>
    <property type="molecule type" value="Genomic_DNA"/>
</dbReference>
<dbReference type="PANTHER" id="PTHR10625:SF25">
    <property type="entry name" value="HISTONE DEACETYLASE 18-RELATED"/>
    <property type="match status" value="1"/>
</dbReference>
<keyword evidence="8" id="KW-0862">Zinc</keyword>
<comment type="cofactor">
    <cofactor evidence="1">
        <name>Zn(2+)</name>
        <dbReference type="ChEBI" id="CHEBI:29105"/>
    </cofactor>
</comment>
<keyword evidence="9" id="KW-0156">Chromatin regulator</keyword>
<evidence type="ECO:0000256" key="13">
    <source>
        <dbReference type="ARBA" id="ARBA00049416"/>
    </source>
</evidence>
<dbReference type="PRINTS" id="PR01270">
    <property type="entry name" value="HDASUPER"/>
</dbReference>
<evidence type="ECO:0000256" key="4">
    <source>
        <dbReference type="ARBA" id="ARBA00012111"/>
    </source>
</evidence>
<dbReference type="Gene3D" id="3.40.800.20">
    <property type="entry name" value="Histone deacetylase domain"/>
    <property type="match status" value="1"/>
</dbReference>
<keyword evidence="16" id="KW-1185">Reference proteome</keyword>
<evidence type="ECO:0000256" key="7">
    <source>
        <dbReference type="ARBA" id="ARBA00022801"/>
    </source>
</evidence>
<keyword evidence="5" id="KW-0678">Repressor</keyword>
<evidence type="ECO:0000256" key="6">
    <source>
        <dbReference type="ARBA" id="ARBA00022723"/>
    </source>
</evidence>
<organism evidence="15 16">
    <name type="scientific">Eucalyptus grandis</name>
    <name type="common">Flooded gum</name>
    <dbReference type="NCBI Taxonomy" id="71139"/>
    <lineage>
        <taxon>Eukaryota</taxon>
        <taxon>Viridiplantae</taxon>
        <taxon>Streptophyta</taxon>
        <taxon>Embryophyta</taxon>
        <taxon>Tracheophyta</taxon>
        <taxon>Spermatophyta</taxon>
        <taxon>Magnoliopsida</taxon>
        <taxon>eudicotyledons</taxon>
        <taxon>Gunneridae</taxon>
        <taxon>Pentapetalae</taxon>
        <taxon>rosids</taxon>
        <taxon>malvids</taxon>
        <taxon>Myrtales</taxon>
        <taxon>Myrtaceae</taxon>
        <taxon>Myrtoideae</taxon>
        <taxon>Eucalypteae</taxon>
        <taxon>Eucalyptus</taxon>
    </lineage>
</organism>
<dbReference type="GO" id="GO:0141221">
    <property type="term" value="F:histone deacetylase activity, hydrolytic mechanism"/>
    <property type="evidence" value="ECO:0007669"/>
    <property type="project" value="UniProtKB-EC"/>
</dbReference>